<dbReference type="Proteomes" id="UP001295469">
    <property type="component" value="Chromosome C03"/>
</dbReference>
<organism evidence="1">
    <name type="scientific">Brassica napus</name>
    <name type="common">Rape</name>
    <dbReference type="NCBI Taxonomy" id="3708"/>
    <lineage>
        <taxon>Eukaryota</taxon>
        <taxon>Viridiplantae</taxon>
        <taxon>Streptophyta</taxon>
        <taxon>Embryophyta</taxon>
        <taxon>Tracheophyta</taxon>
        <taxon>Spermatophyta</taxon>
        <taxon>Magnoliopsida</taxon>
        <taxon>eudicotyledons</taxon>
        <taxon>Gunneridae</taxon>
        <taxon>Pentapetalae</taxon>
        <taxon>rosids</taxon>
        <taxon>malvids</taxon>
        <taxon>Brassicales</taxon>
        <taxon>Brassicaceae</taxon>
        <taxon>Brassiceae</taxon>
        <taxon>Brassica</taxon>
    </lineage>
</organism>
<gene>
    <name evidence="1" type="ORF">DARMORV10_C03P63580.1</name>
</gene>
<dbReference type="EMBL" id="HG994367">
    <property type="protein sequence ID" value="CAF1707532.1"/>
    <property type="molecule type" value="Genomic_DNA"/>
</dbReference>
<name>A0A816IH88_BRANA</name>
<dbReference type="AlphaFoldDB" id="A0A816IH88"/>
<proteinExistence type="predicted"/>
<accession>A0A816IH88</accession>
<evidence type="ECO:0000313" key="1">
    <source>
        <dbReference type="EMBL" id="CAF1707532.1"/>
    </source>
</evidence>
<feature type="non-terminal residue" evidence="1">
    <location>
        <position position="47"/>
    </location>
</feature>
<reference evidence="1" key="1">
    <citation type="submission" date="2021-01" db="EMBL/GenBank/DDBJ databases">
        <authorList>
            <consortium name="Genoscope - CEA"/>
            <person name="William W."/>
        </authorList>
    </citation>
    <scope>NUCLEOTIDE SEQUENCE</scope>
</reference>
<protein>
    <submittedName>
        <fullName evidence="1">(rape) hypothetical protein</fullName>
    </submittedName>
</protein>
<sequence>ILSYGFSVNADLIAKYRSPVIPIIFQVYRLHQLNRAGSISDSNVVNG</sequence>